<dbReference type="Pfam" id="PF03476">
    <property type="entry name" value="MOSC_N"/>
    <property type="match status" value="1"/>
</dbReference>
<keyword evidence="3" id="KW-1185">Reference proteome</keyword>
<dbReference type="PROSITE" id="PS51340">
    <property type="entry name" value="MOSC"/>
    <property type="match status" value="1"/>
</dbReference>
<dbReference type="SUPFAM" id="SSF141673">
    <property type="entry name" value="MOSC N-terminal domain-like"/>
    <property type="match status" value="1"/>
</dbReference>
<dbReference type="RefSeq" id="WP_265384342.1">
    <property type="nucleotide sequence ID" value="NZ_CP110615.1"/>
</dbReference>
<dbReference type="PANTHER" id="PTHR14237">
    <property type="entry name" value="MOLYBDOPTERIN COFACTOR SULFURASE MOSC"/>
    <property type="match status" value="1"/>
</dbReference>
<gene>
    <name evidence="2" type="ORF">RHODO2019_07470</name>
</gene>
<protein>
    <submittedName>
        <fullName evidence="2">MOSC domain-containing protein</fullName>
    </submittedName>
</protein>
<dbReference type="Proteomes" id="UP001164965">
    <property type="component" value="Chromosome"/>
</dbReference>
<dbReference type="SUPFAM" id="SSF50800">
    <property type="entry name" value="PK beta-barrel domain-like"/>
    <property type="match status" value="1"/>
</dbReference>
<reference evidence="2" key="1">
    <citation type="submission" date="2022-10" db="EMBL/GenBank/DDBJ databases">
        <title>Rhodococcus sp.75.</title>
        <authorList>
            <person name="Sun M."/>
        </authorList>
    </citation>
    <scope>NUCLEOTIDE SEQUENCE</scope>
    <source>
        <strain evidence="2">75</strain>
    </source>
</reference>
<dbReference type="EMBL" id="CP110615">
    <property type="protein sequence ID" value="UZJ26238.1"/>
    <property type="molecule type" value="Genomic_DNA"/>
</dbReference>
<dbReference type="PANTHER" id="PTHR14237:SF19">
    <property type="entry name" value="MITOCHONDRIAL AMIDOXIME REDUCING COMPONENT 1"/>
    <property type="match status" value="1"/>
</dbReference>
<proteinExistence type="predicted"/>
<evidence type="ECO:0000259" key="1">
    <source>
        <dbReference type="PROSITE" id="PS51340"/>
    </source>
</evidence>
<dbReference type="Pfam" id="PF03473">
    <property type="entry name" value="MOSC"/>
    <property type="match status" value="1"/>
</dbReference>
<dbReference type="InterPro" id="IPR005303">
    <property type="entry name" value="MOCOS_middle"/>
</dbReference>
<dbReference type="InterPro" id="IPR011037">
    <property type="entry name" value="Pyrv_Knase-like_insert_dom_sf"/>
</dbReference>
<organism evidence="2 3">
    <name type="scientific">Rhodococcus antarcticus</name>
    <dbReference type="NCBI Taxonomy" id="2987751"/>
    <lineage>
        <taxon>Bacteria</taxon>
        <taxon>Bacillati</taxon>
        <taxon>Actinomycetota</taxon>
        <taxon>Actinomycetes</taxon>
        <taxon>Mycobacteriales</taxon>
        <taxon>Nocardiaceae</taxon>
        <taxon>Rhodococcus</taxon>
    </lineage>
</organism>
<dbReference type="InterPro" id="IPR005302">
    <property type="entry name" value="MoCF_Sase_C"/>
</dbReference>
<accession>A0ABY6P3Y4</accession>
<sequence length="294" mass="31497">MSITVTGIRRYPVKSCRGEELDSAVVEPWGLAGDRRWMVVDAAGRFVTARVEHRLLLVHPRIVEDGLELTAPGLPPIHVRAPGAGSERISVQIWSSTVDAALAVGADAWLTEAIGTSARLVHLDDPTLRATDPTFSRPEDRVSFADGYPLLLASQDSLAALDELVAAGPLADEGPLSMTRFRPSLVVAGAPAWDEDRWRRIRVGGAVFRVVKGCARCVMTTLDPTTAEGGKEPIATLARHRRWDGQTWFAVNLVPDSPGARISVGDGVEVLEAGDPADGPLRATTVAARGAEHR</sequence>
<evidence type="ECO:0000313" key="3">
    <source>
        <dbReference type="Proteomes" id="UP001164965"/>
    </source>
</evidence>
<feature type="domain" description="MOSC" evidence="1">
    <location>
        <begin position="125"/>
        <end position="271"/>
    </location>
</feature>
<evidence type="ECO:0000313" key="2">
    <source>
        <dbReference type="EMBL" id="UZJ26238.1"/>
    </source>
</evidence>
<name>A0ABY6P3Y4_9NOCA</name>